<dbReference type="HOGENOM" id="CLU_054966_1_0_1"/>
<dbReference type="SMART" id="SM00054">
    <property type="entry name" value="EFh"/>
    <property type="match status" value="2"/>
</dbReference>
<keyword evidence="2" id="KW-0106">Calcium</keyword>
<dbReference type="STRING" id="441960.B6QMP7"/>
<name>B6QMP7_TALMQ</name>
<evidence type="ECO:0000259" key="4">
    <source>
        <dbReference type="PROSITE" id="PS50222"/>
    </source>
</evidence>
<gene>
    <name evidence="5" type="ORF">PMAA_051140</name>
</gene>
<feature type="compositionally biased region" description="Acidic residues" evidence="3">
    <location>
        <begin position="65"/>
        <end position="75"/>
    </location>
</feature>
<accession>B6QMP7</accession>
<evidence type="ECO:0000256" key="3">
    <source>
        <dbReference type="SAM" id="MobiDB-lite"/>
    </source>
</evidence>
<reference evidence="6" key="1">
    <citation type="journal article" date="2015" name="Genome Announc.">
        <title>Genome sequence of the AIDS-associated pathogen Penicillium marneffei (ATCC18224) and its near taxonomic relative Talaromyces stipitatus (ATCC10500).</title>
        <authorList>
            <person name="Nierman W.C."/>
            <person name="Fedorova-Abrams N.D."/>
            <person name="Andrianopoulos A."/>
        </authorList>
    </citation>
    <scope>NUCLEOTIDE SEQUENCE [LARGE SCALE GENOMIC DNA]</scope>
    <source>
        <strain evidence="6">ATCC 18224 / CBS 334.59 / QM 7333</strain>
    </source>
</reference>
<sequence>MNSNLPYKPSPLSFNSPRASPFRRPSSPGSPTTGIRVNTPASSPGRGHTPVTSPSKLNQTYTVGDNEEALTEDDQPAVSTPKSPRWREPPVSPTKGAPDRNGFSSPMSARAVRTNVVSSDTLSKLPASQVRDMREAFLVLDRDNDGNVNRDDVADVLSNLGRDPSSSATAQYFPAGAAQTMNLPTFLSTLSNLLAPLSSQKELLNAFAAFDDDDSGQVDVAELRDALLHTNPDVGESPLTEKEVDEVLNGFTGRRAFGGRGKQALGGQKRGDVFYYQDFVGSIMDSSDNGNGSNSAAKSSPAS</sequence>
<dbReference type="PANTHER" id="PTHR23049">
    <property type="entry name" value="MYOSIN REGULATORY LIGHT CHAIN 2"/>
    <property type="match status" value="1"/>
</dbReference>
<feature type="domain" description="EF-hand" evidence="4">
    <location>
        <begin position="128"/>
        <end position="163"/>
    </location>
</feature>
<organism evidence="5 6">
    <name type="scientific">Talaromyces marneffei (strain ATCC 18224 / CBS 334.59 / QM 7333)</name>
    <name type="common">Penicillium marneffei</name>
    <dbReference type="NCBI Taxonomy" id="441960"/>
    <lineage>
        <taxon>Eukaryota</taxon>
        <taxon>Fungi</taxon>
        <taxon>Dikarya</taxon>
        <taxon>Ascomycota</taxon>
        <taxon>Pezizomycotina</taxon>
        <taxon>Eurotiomycetes</taxon>
        <taxon>Eurotiomycetidae</taxon>
        <taxon>Eurotiales</taxon>
        <taxon>Trichocomaceae</taxon>
        <taxon>Talaromyces</taxon>
        <taxon>Talaromyces sect. Talaromyces</taxon>
    </lineage>
</organism>
<feature type="domain" description="EF-hand" evidence="4">
    <location>
        <begin position="198"/>
        <end position="233"/>
    </location>
</feature>
<dbReference type="OrthoDB" id="429467at2759"/>
<evidence type="ECO:0000256" key="2">
    <source>
        <dbReference type="ARBA" id="ARBA00022837"/>
    </source>
</evidence>
<dbReference type="EMBL" id="DS995903">
    <property type="protein sequence ID" value="EEA21303.1"/>
    <property type="molecule type" value="Genomic_DNA"/>
</dbReference>
<dbReference type="PROSITE" id="PS50222">
    <property type="entry name" value="EF_HAND_2"/>
    <property type="match status" value="2"/>
</dbReference>
<dbReference type="InterPro" id="IPR018247">
    <property type="entry name" value="EF_Hand_1_Ca_BS"/>
</dbReference>
<feature type="compositionally biased region" description="Low complexity" evidence="3">
    <location>
        <begin position="16"/>
        <end position="31"/>
    </location>
</feature>
<dbReference type="Gene3D" id="1.10.238.10">
    <property type="entry name" value="EF-hand"/>
    <property type="match status" value="1"/>
</dbReference>
<keyword evidence="1" id="KW-0677">Repeat</keyword>
<dbReference type="GO" id="GO:0005509">
    <property type="term" value="F:calcium ion binding"/>
    <property type="evidence" value="ECO:0007669"/>
    <property type="project" value="InterPro"/>
</dbReference>
<dbReference type="VEuPathDB" id="FungiDB:PMAA_051140"/>
<dbReference type="PhylomeDB" id="B6QMP7"/>
<feature type="region of interest" description="Disordered" evidence="3">
    <location>
        <begin position="1"/>
        <end position="108"/>
    </location>
</feature>
<dbReference type="InterPro" id="IPR050403">
    <property type="entry name" value="Myosin_RLC"/>
</dbReference>
<dbReference type="InterPro" id="IPR002048">
    <property type="entry name" value="EF_hand_dom"/>
</dbReference>
<feature type="compositionally biased region" description="Polar residues" evidence="3">
    <location>
        <begin position="50"/>
        <end position="63"/>
    </location>
</feature>
<feature type="compositionally biased region" description="Polar residues" evidence="3">
    <location>
        <begin position="32"/>
        <end position="42"/>
    </location>
</feature>
<evidence type="ECO:0000256" key="1">
    <source>
        <dbReference type="ARBA" id="ARBA00022737"/>
    </source>
</evidence>
<proteinExistence type="predicted"/>
<dbReference type="Pfam" id="PF13833">
    <property type="entry name" value="EF-hand_8"/>
    <property type="match status" value="1"/>
</dbReference>
<protein>
    <submittedName>
        <fullName evidence="5">Calmodulin, putative</fullName>
    </submittedName>
</protein>
<dbReference type="Proteomes" id="UP000001294">
    <property type="component" value="Unassembled WGS sequence"/>
</dbReference>
<feature type="region of interest" description="Disordered" evidence="3">
    <location>
        <begin position="284"/>
        <end position="303"/>
    </location>
</feature>
<keyword evidence="6" id="KW-1185">Reference proteome</keyword>
<evidence type="ECO:0000313" key="5">
    <source>
        <dbReference type="EMBL" id="EEA21303.1"/>
    </source>
</evidence>
<evidence type="ECO:0000313" key="6">
    <source>
        <dbReference type="Proteomes" id="UP000001294"/>
    </source>
</evidence>
<dbReference type="AlphaFoldDB" id="B6QMP7"/>
<dbReference type="SUPFAM" id="SSF47473">
    <property type="entry name" value="EF-hand"/>
    <property type="match status" value="1"/>
</dbReference>
<dbReference type="InterPro" id="IPR011992">
    <property type="entry name" value="EF-hand-dom_pair"/>
</dbReference>
<dbReference type="CDD" id="cd00051">
    <property type="entry name" value="EFh"/>
    <property type="match status" value="1"/>
</dbReference>
<dbReference type="FunFam" id="1.10.238.10:FF:000003">
    <property type="entry name" value="Calmodulin A"/>
    <property type="match status" value="1"/>
</dbReference>
<dbReference type="PROSITE" id="PS00018">
    <property type="entry name" value="EF_HAND_1"/>
    <property type="match status" value="2"/>
</dbReference>